<feature type="transmembrane region" description="Helical" evidence="1">
    <location>
        <begin position="43"/>
        <end position="62"/>
    </location>
</feature>
<dbReference type="EMBL" id="QNSA01000008">
    <property type="protein sequence ID" value="RBP71832.1"/>
    <property type="molecule type" value="Genomic_DNA"/>
</dbReference>
<dbReference type="Proteomes" id="UP000253065">
    <property type="component" value="Unassembled WGS sequence"/>
</dbReference>
<dbReference type="Proteomes" id="UP000252795">
    <property type="component" value="Unassembled WGS sequence"/>
</dbReference>
<keyword evidence="1" id="KW-0472">Membrane</keyword>
<dbReference type="Pfam" id="PF20398">
    <property type="entry name" value="DUF6691"/>
    <property type="match status" value="1"/>
</dbReference>
<evidence type="ECO:0000313" key="2">
    <source>
        <dbReference type="EMBL" id="RBP71832.1"/>
    </source>
</evidence>
<dbReference type="Proteomes" id="UP000253647">
    <property type="component" value="Unassembled WGS sequence"/>
</dbReference>
<keyword evidence="6" id="KW-1185">Reference proteome</keyword>
<evidence type="ECO:0000313" key="6">
    <source>
        <dbReference type="Proteomes" id="UP000253065"/>
    </source>
</evidence>
<organism evidence="3 5">
    <name type="scientific">Marinobacter nauticus</name>
    <name type="common">Marinobacter hydrocarbonoclasticus</name>
    <name type="synonym">Marinobacter aquaeolei</name>
    <dbReference type="NCBI Taxonomy" id="2743"/>
    <lineage>
        <taxon>Bacteria</taxon>
        <taxon>Pseudomonadati</taxon>
        <taxon>Pseudomonadota</taxon>
        <taxon>Gammaproteobacteria</taxon>
        <taxon>Pseudomonadales</taxon>
        <taxon>Marinobacteraceae</taxon>
        <taxon>Marinobacter</taxon>
    </lineage>
</organism>
<evidence type="ECO:0000313" key="7">
    <source>
        <dbReference type="Proteomes" id="UP000253647"/>
    </source>
</evidence>
<name>A0A368V1I0_MARNT</name>
<dbReference type="InterPro" id="IPR046513">
    <property type="entry name" value="DUF6691"/>
</dbReference>
<protein>
    <submittedName>
        <fullName evidence="3">Uncharacterized protein</fullName>
    </submittedName>
</protein>
<accession>A0A368V1I0</accession>
<feature type="transmembrane region" description="Helical" evidence="1">
    <location>
        <begin position="82"/>
        <end position="102"/>
    </location>
</feature>
<keyword evidence="1" id="KW-1133">Transmembrane helix</keyword>
<evidence type="ECO:0000313" key="3">
    <source>
        <dbReference type="EMBL" id="RCW32851.1"/>
    </source>
</evidence>
<dbReference type="EMBL" id="QPJB01000008">
    <property type="protein sequence ID" value="RCW32851.1"/>
    <property type="molecule type" value="Genomic_DNA"/>
</dbReference>
<gene>
    <name evidence="3" type="ORF">DET51_10876</name>
    <name evidence="4" type="ORF">DET61_103278</name>
    <name evidence="2" type="ORF">DET64_10876</name>
</gene>
<evidence type="ECO:0000256" key="1">
    <source>
        <dbReference type="SAM" id="Phobius"/>
    </source>
</evidence>
<sequence length="152" mass="16090">MMKYSVTSLLAGLIFGLGLMVSGMANPEKVLGFLDIAGLWDPSLAFVMGGAIIVGLVAFAVARRRTLSFLGFTMKMPANNRIEPRLVIGSMMFGIGWGIAGFCPGPALVALGAGEIKAVVFVASMVAGMMAFEVIERIKRPSLGDTRGYQKN</sequence>
<dbReference type="EMBL" id="QPJI01000003">
    <property type="protein sequence ID" value="RCW72316.1"/>
    <property type="molecule type" value="Genomic_DNA"/>
</dbReference>
<dbReference type="AlphaFoldDB" id="A0A368V1I0"/>
<keyword evidence="1" id="KW-0812">Transmembrane</keyword>
<evidence type="ECO:0000313" key="4">
    <source>
        <dbReference type="EMBL" id="RCW72316.1"/>
    </source>
</evidence>
<feature type="transmembrane region" description="Helical" evidence="1">
    <location>
        <begin position="108"/>
        <end position="132"/>
    </location>
</feature>
<comment type="caution">
    <text evidence="3">The sequence shown here is derived from an EMBL/GenBank/DDBJ whole genome shotgun (WGS) entry which is preliminary data.</text>
</comment>
<proteinExistence type="predicted"/>
<evidence type="ECO:0000313" key="5">
    <source>
        <dbReference type="Proteomes" id="UP000252795"/>
    </source>
</evidence>
<reference evidence="5 7" key="1">
    <citation type="submission" date="2018-07" db="EMBL/GenBank/DDBJ databases">
        <title>Freshwater and sediment microbial communities from various areas in North America, analyzing microbe dynamics in response to fracking.</title>
        <authorList>
            <person name="Lamendella R."/>
        </authorList>
    </citation>
    <scope>NUCLEOTIDE SEQUENCE [LARGE SCALE GENOMIC DNA]</scope>
    <source>
        <strain evidence="4 7">105B</strain>
        <strain evidence="3 5">114E</strain>
        <strain evidence="2 6">114E_o</strain>
    </source>
</reference>